<evidence type="ECO:0000313" key="2">
    <source>
        <dbReference type="Proteomes" id="UP001153714"/>
    </source>
</evidence>
<dbReference type="InterPro" id="IPR013783">
    <property type="entry name" value="Ig-like_fold"/>
</dbReference>
<dbReference type="PANTHER" id="PTHR46182">
    <property type="entry name" value="FI19480P1"/>
    <property type="match status" value="1"/>
</dbReference>
<protein>
    <submittedName>
        <fullName evidence="1">Uncharacterized protein</fullName>
    </submittedName>
</protein>
<dbReference type="GO" id="GO:0031410">
    <property type="term" value="C:cytoplasmic vesicle"/>
    <property type="evidence" value="ECO:0007669"/>
    <property type="project" value="TreeGrafter"/>
</dbReference>
<proteinExistence type="predicted"/>
<dbReference type="GO" id="GO:0001764">
    <property type="term" value="P:neuron migration"/>
    <property type="evidence" value="ECO:0007669"/>
    <property type="project" value="TreeGrafter"/>
</dbReference>
<keyword evidence="2" id="KW-1185">Reference proteome</keyword>
<dbReference type="Proteomes" id="UP001153714">
    <property type="component" value="Chromosome 2"/>
</dbReference>
<accession>A0A9P0G321</accession>
<evidence type="ECO:0000313" key="1">
    <source>
        <dbReference type="EMBL" id="CAH0755809.1"/>
    </source>
</evidence>
<dbReference type="EMBL" id="OU893333">
    <property type="protein sequence ID" value="CAH0755809.1"/>
    <property type="molecule type" value="Genomic_DNA"/>
</dbReference>
<dbReference type="OrthoDB" id="536372at2759"/>
<dbReference type="Gene3D" id="2.60.40.10">
    <property type="entry name" value="Immunoglobulins"/>
    <property type="match status" value="1"/>
</dbReference>
<name>A0A9P0G321_9NEOP</name>
<dbReference type="InterPro" id="IPR029865">
    <property type="entry name" value="KIAA0319-like"/>
</dbReference>
<dbReference type="FunFam" id="2.60.40.10:FF:000257">
    <property type="entry name" value="Dyslexia-associated protein KIAA0319-like"/>
    <property type="match status" value="1"/>
</dbReference>
<reference evidence="1" key="1">
    <citation type="submission" date="2021-12" db="EMBL/GenBank/DDBJ databases">
        <authorList>
            <person name="King R."/>
        </authorList>
    </citation>
    <scope>NUCLEOTIDE SEQUENCE</scope>
</reference>
<gene>
    <name evidence="1" type="ORF">DIATSA_LOCUS6523</name>
</gene>
<sequence length="310" mass="34386">MYQFIIFWVVAENWSDILDQSSYAEMNNNYSPEDDSLYSPYTSHRNDILTEDDDTSFLSHFLNNLPSIEEDEVRTFDKYRDNNDSDMIMEATNYLDKVPCDVGANDCPFNSECIPLGIKPNNGICKCVLGTEENAQGACIQIIRPYAKGPTIPLDSIKKSDDIPDIKSDDTKMDISTPKTIQNLTVSVSDKQVQLPDNEVTLAAYTIPDEKATKSHYNYVWTLVDQSKGGFTGNMNQDGATVKLTDLTEGQYRFKVTVNGTSSYGEGFATVTVLPLKRINKPPVVVITPQTQTVKLPNSGAVLDGSSSKV</sequence>
<dbReference type="AlphaFoldDB" id="A0A9P0G321"/>
<dbReference type="PANTHER" id="PTHR46182:SF2">
    <property type="entry name" value="FI19480P1"/>
    <property type="match status" value="1"/>
</dbReference>
<organism evidence="1 2">
    <name type="scientific">Diatraea saccharalis</name>
    <name type="common">sugarcane borer</name>
    <dbReference type="NCBI Taxonomy" id="40085"/>
    <lineage>
        <taxon>Eukaryota</taxon>
        <taxon>Metazoa</taxon>
        <taxon>Ecdysozoa</taxon>
        <taxon>Arthropoda</taxon>
        <taxon>Hexapoda</taxon>
        <taxon>Insecta</taxon>
        <taxon>Pterygota</taxon>
        <taxon>Neoptera</taxon>
        <taxon>Endopterygota</taxon>
        <taxon>Lepidoptera</taxon>
        <taxon>Glossata</taxon>
        <taxon>Ditrysia</taxon>
        <taxon>Pyraloidea</taxon>
        <taxon>Crambidae</taxon>
        <taxon>Crambinae</taxon>
        <taxon>Diatraea</taxon>
    </lineage>
</organism>
<reference evidence="1" key="2">
    <citation type="submission" date="2022-10" db="EMBL/GenBank/DDBJ databases">
        <authorList>
            <consortium name="ENA_rothamsted_submissions"/>
            <consortium name="culmorum"/>
            <person name="King R."/>
        </authorList>
    </citation>
    <scope>NUCLEOTIDE SEQUENCE</scope>
</reference>
<dbReference type="GO" id="GO:0016020">
    <property type="term" value="C:membrane"/>
    <property type="evidence" value="ECO:0007669"/>
    <property type="project" value="TreeGrafter"/>
</dbReference>
<dbReference type="Pfam" id="PF22352">
    <property type="entry name" value="K319L-like_PKD"/>
    <property type="match status" value="1"/>
</dbReference>